<dbReference type="GO" id="GO:0032259">
    <property type="term" value="P:methylation"/>
    <property type="evidence" value="ECO:0007669"/>
    <property type="project" value="UniProtKB-KW"/>
</dbReference>
<organism evidence="3 5">
    <name type="scientific">Rhizophagus clarus</name>
    <dbReference type="NCBI Taxonomy" id="94130"/>
    <lineage>
        <taxon>Eukaryota</taxon>
        <taxon>Fungi</taxon>
        <taxon>Fungi incertae sedis</taxon>
        <taxon>Mucoromycota</taxon>
        <taxon>Glomeromycotina</taxon>
        <taxon>Glomeromycetes</taxon>
        <taxon>Glomerales</taxon>
        <taxon>Glomeraceae</taxon>
        <taxon>Rhizophagus</taxon>
    </lineage>
</organism>
<dbReference type="STRING" id="94130.A0A2Z6RGY5"/>
<dbReference type="EMBL" id="BEXD01002002">
    <property type="protein sequence ID" value="GBB96659.1"/>
    <property type="molecule type" value="Genomic_DNA"/>
</dbReference>
<dbReference type="Pfam" id="PF13649">
    <property type="entry name" value="Methyltransf_25"/>
    <property type="match status" value="1"/>
</dbReference>
<feature type="compositionally biased region" description="Low complexity" evidence="1">
    <location>
        <begin position="22"/>
        <end position="45"/>
    </location>
</feature>
<dbReference type="PANTHER" id="PTHR43591">
    <property type="entry name" value="METHYLTRANSFERASE"/>
    <property type="match status" value="1"/>
</dbReference>
<dbReference type="Proteomes" id="UP000247702">
    <property type="component" value="Unassembled WGS sequence"/>
</dbReference>
<sequence>MGKANSKSIQYSFKPKKKQRQLSTNSFSSTSSATLSSNSSHSSHSSQEKEILPNEEELFQYVDNRKFCKWNEYTNYVYPVDHDETDRSQMQHFMYKHVWGENFSSPIGHQLQSDSTRVLDVGCGSGTWVLEMASEYQNAQFTGVDIARLYPSEIKPENVSFVQANVLVGLPFPDNTFDFIHMRFMLFAFTLKNWEVAINELIRVCKPGGYIELMEKDILWFNEGPFCKAARTVMADELRDKKGMEVIITPTLQKILSQHTSVNHDEKVVPLGEWGGKLGKLYRELYGWGAKNLKKVMTDIGFSEEEWNETVDICLKQLQERKGYDKIHRFWIKKSED</sequence>
<keyword evidence="4" id="KW-0808">Transferase</keyword>
<dbReference type="CDD" id="cd02440">
    <property type="entry name" value="AdoMet_MTases"/>
    <property type="match status" value="1"/>
</dbReference>
<feature type="domain" description="Methyltransferase" evidence="2">
    <location>
        <begin position="118"/>
        <end position="209"/>
    </location>
</feature>
<evidence type="ECO:0000313" key="4">
    <source>
        <dbReference type="EMBL" id="GES74449.1"/>
    </source>
</evidence>
<dbReference type="OrthoDB" id="2013972at2759"/>
<dbReference type="InterPro" id="IPR041698">
    <property type="entry name" value="Methyltransf_25"/>
</dbReference>
<dbReference type="Gene3D" id="3.40.50.150">
    <property type="entry name" value="Vaccinia Virus protein VP39"/>
    <property type="match status" value="1"/>
</dbReference>
<gene>
    <name evidence="4" type="ORF">RCL2_000193000</name>
    <name evidence="3" type="ORF">RclHR1_02800009</name>
</gene>
<reference evidence="3 5" key="1">
    <citation type="submission" date="2017-11" db="EMBL/GenBank/DDBJ databases">
        <title>The genome of Rhizophagus clarus HR1 reveals common genetic basis of auxotrophy among arbuscular mycorrhizal fungi.</title>
        <authorList>
            <person name="Kobayashi Y."/>
        </authorList>
    </citation>
    <scope>NUCLEOTIDE SEQUENCE [LARGE SCALE GENOMIC DNA]</scope>
    <source>
        <strain evidence="3 5">HR1</strain>
    </source>
</reference>
<dbReference type="SUPFAM" id="SSF53335">
    <property type="entry name" value="S-adenosyl-L-methionine-dependent methyltransferases"/>
    <property type="match status" value="1"/>
</dbReference>
<dbReference type="AlphaFoldDB" id="A0A2Z6RGY5"/>
<reference evidence="4" key="2">
    <citation type="submission" date="2019-10" db="EMBL/GenBank/DDBJ databases">
        <title>Conservation and host-specific expression of non-tandemly repeated heterogenous ribosome RNA gene in arbuscular mycorrhizal fungi.</title>
        <authorList>
            <person name="Maeda T."/>
            <person name="Kobayashi Y."/>
            <person name="Nakagawa T."/>
            <person name="Ezawa T."/>
            <person name="Yamaguchi K."/>
            <person name="Bino T."/>
            <person name="Nishimoto Y."/>
            <person name="Shigenobu S."/>
            <person name="Kawaguchi M."/>
        </authorList>
    </citation>
    <scope>NUCLEOTIDE SEQUENCE</scope>
    <source>
        <strain evidence="4">HR1</strain>
    </source>
</reference>
<protein>
    <submittedName>
        <fullName evidence="4">S-adenosyl-L-methionine-dependent methyltransferase</fullName>
    </submittedName>
</protein>
<evidence type="ECO:0000259" key="2">
    <source>
        <dbReference type="Pfam" id="PF13649"/>
    </source>
</evidence>
<keyword evidence="5" id="KW-1185">Reference proteome</keyword>
<dbReference type="InterPro" id="IPR029063">
    <property type="entry name" value="SAM-dependent_MTases_sf"/>
</dbReference>
<dbReference type="Proteomes" id="UP000615446">
    <property type="component" value="Unassembled WGS sequence"/>
</dbReference>
<keyword evidence="4" id="KW-0489">Methyltransferase</keyword>
<feature type="compositionally biased region" description="Polar residues" evidence="1">
    <location>
        <begin position="1"/>
        <end position="11"/>
    </location>
</feature>
<evidence type="ECO:0000313" key="3">
    <source>
        <dbReference type="EMBL" id="GBB96659.1"/>
    </source>
</evidence>
<evidence type="ECO:0000313" key="5">
    <source>
        <dbReference type="Proteomes" id="UP000247702"/>
    </source>
</evidence>
<proteinExistence type="predicted"/>
<name>A0A2Z6RGY5_9GLOM</name>
<dbReference type="GO" id="GO:0008168">
    <property type="term" value="F:methyltransferase activity"/>
    <property type="evidence" value="ECO:0007669"/>
    <property type="project" value="UniProtKB-KW"/>
</dbReference>
<feature type="region of interest" description="Disordered" evidence="1">
    <location>
        <begin position="1"/>
        <end position="50"/>
    </location>
</feature>
<dbReference type="EMBL" id="BLAL01000012">
    <property type="protein sequence ID" value="GES74449.1"/>
    <property type="molecule type" value="Genomic_DNA"/>
</dbReference>
<evidence type="ECO:0000256" key="1">
    <source>
        <dbReference type="SAM" id="MobiDB-lite"/>
    </source>
</evidence>
<comment type="caution">
    <text evidence="3">The sequence shown here is derived from an EMBL/GenBank/DDBJ whole genome shotgun (WGS) entry which is preliminary data.</text>
</comment>
<accession>A0A2Z6RGY5</accession>